<dbReference type="OrthoDB" id="9804313at2"/>
<dbReference type="PIRSF" id="PIRSF004749">
    <property type="entry name" value="Pep_def"/>
    <property type="match status" value="1"/>
</dbReference>
<organism evidence="3 4">
    <name type="scientific">Paracoccus aestuarii</name>
    <dbReference type="NCBI Taxonomy" id="453842"/>
    <lineage>
        <taxon>Bacteria</taxon>
        <taxon>Pseudomonadati</taxon>
        <taxon>Pseudomonadota</taxon>
        <taxon>Alphaproteobacteria</taxon>
        <taxon>Rhodobacterales</taxon>
        <taxon>Paracoccaceae</taxon>
        <taxon>Paracoccus</taxon>
    </lineage>
</organism>
<dbReference type="PRINTS" id="PR01576">
    <property type="entry name" value="PDEFORMYLASE"/>
</dbReference>
<dbReference type="CDD" id="cd00487">
    <property type="entry name" value="Pep_deformylase"/>
    <property type="match status" value="1"/>
</dbReference>
<comment type="function">
    <text evidence="2">Removes the formyl group from the N-terminal Met of newly synthesized proteins. Requires at least a dipeptide for an efficient rate of reaction. N-terminal L-methionine is a prerequisite for activity but the enzyme has broad specificity at other positions.</text>
</comment>
<feature type="binding site" evidence="2">
    <location>
        <position position="136"/>
    </location>
    <ligand>
        <name>Fe cation</name>
        <dbReference type="ChEBI" id="CHEBI:24875"/>
    </ligand>
</feature>
<keyword evidence="2" id="KW-0408">Iron</keyword>
<dbReference type="Gene3D" id="3.90.45.10">
    <property type="entry name" value="Peptide deformylase"/>
    <property type="match status" value="1"/>
</dbReference>
<dbReference type="InterPro" id="IPR036821">
    <property type="entry name" value="Peptide_deformylase_sf"/>
</dbReference>
<sequence>MLLWPDPVLLTRCDPAGYLTGPELRQLAADLLVTMYEAGGRGLAAPQIGVLRRVFVMDAGWKDGRPAPLIAADPEITAPSDARDTASETCLSIPGRPVDMDRPEAVTLNHYDLDGIFRSLRLTGPAARIAQHEADHLDGRLILKDPA</sequence>
<dbReference type="InterPro" id="IPR023635">
    <property type="entry name" value="Peptide_deformylase"/>
</dbReference>
<protein>
    <recommendedName>
        <fullName evidence="2">Peptide deformylase</fullName>
        <shortName evidence="2">PDF</shortName>
        <ecNumber evidence="2">3.5.1.88</ecNumber>
    </recommendedName>
    <alternativeName>
        <fullName evidence="2">Polypeptide deformylase</fullName>
    </alternativeName>
</protein>
<dbReference type="PANTHER" id="PTHR10458">
    <property type="entry name" value="PEPTIDE DEFORMYLASE"/>
    <property type="match status" value="1"/>
</dbReference>
<keyword evidence="4" id="KW-1185">Reference proteome</keyword>
<gene>
    <name evidence="2" type="primary">def</name>
    <name evidence="3" type="ORF">D3P06_03515</name>
</gene>
<dbReference type="Pfam" id="PF01327">
    <property type="entry name" value="Pep_deformylase"/>
    <property type="match status" value="1"/>
</dbReference>
<evidence type="ECO:0000256" key="2">
    <source>
        <dbReference type="HAMAP-Rule" id="MF_00163"/>
    </source>
</evidence>
<reference evidence="3 4" key="1">
    <citation type="submission" date="2018-09" db="EMBL/GenBank/DDBJ databases">
        <title>Paracoccus onubensis nov. sp. a moderate halophilic bacterium isolated from Gruta de las Maravillas (Aracena, Spain).</title>
        <authorList>
            <person name="Jurado V."/>
            <person name="Gutierrez-Patricio S."/>
            <person name="Gonzalez-Pimentel J.L."/>
            <person name="Laiz L."/>
            <person name="Saiz-Jimenez C."/>
        </authorList>
    </citation>
    <scope>NUCLEOTIDE SEQUENCE [LARGE SCALE GENOMIC DNA]</scope>
    <source>
        <strain evidence="3 4">DSM 19484</strain>
    </source>
</reference>
<keyword evidence="2" id="KW-0479">Metal-binding</keyword>
<dbReference type="GO" id="GO:0046872">
    <property type="term" value="F:metal ion binding"/>
    <property type="evidence" value="ECO:0007669"/>
    <property type="project" value="UniProtKB-KW"/>
</dbReference>
<dbReference type="GO" id="GO:0042586">
    <property type="term" value="F:peptide deformylase activity"/>
    <property type="evidence" value="ECO:0007669"/>
    <property type="project" value="UniProtKB-UniRule"/>
</dbReference>
<dbReference type="AlphaFoldDB" id="A0A419A0S9"/>
<name>A0A419A0S9_9RHOB</name>
<feature type="binding site" evidence="2">
    <location>
        <position position="90"/>
    </location>
    <ligand>
        <name>Fe cation</name>
        <dbReference type="ChEBI" id="CHEBI:24875"/>
    </ligand>
</feature>
<evidence type="ECO:0000313" key="4">
    <source>
        <dbReference type="Proteomes" id="UP000285530"/>
    </source>
</evidence>
<feature type="binding site" evidence="2">
    <location>
        <position position="132"/>
    </location>
    <ligand>
        <name>Fe cation</name>
        <dbReference type="ChEBI" id="CHEBI:24875"/>
    </ligand>
</feature>
<dbReference type="EMBL" id="QZEV01000008">
    <property type="protein sequence ID" value="RJL06562.1"/>
    <property type="molecule type" value="Genomic_DNA"/>
</dbReference>
<dbReference type="EC" id="3.5.1.88" evidence="2"/>
<dbReference type="GO" id="GO:0006412">
    <property type="term" value="P:translation"/>
    <property type="evidence" value="ECO:0007669"/>
    <property type="project" value="UniProtKB-UniRule"/>
</dbReference>
<feature type="active site" evidence="2">
    <location>
        <position position="133"/>
    </location>
</feature>
<comment type="cofactor">
    <cofactor evidence="2">
        <name>Fe(2+)</name>
        <dbReference type="ChEBI" id="CHEBI:29033"/>
    </cofactor>
    <text evidence="2">Binds 1 Fe(2+) ion.</text>
</comment>
<accession>A0A419A0S9</accession>
<dbReference type="Proteomes" id="UP000285530">
    <property type="component" value="Unassembled WGS sequence"/>
</dbReference>
<dbReference type="PANTHER" id="PTHR10458:SF22">
    <property type="entry name" value="PEPTIDE DEFORMYLASE"/>
    <property type="match status" value="1"/>
</dbReference>
<keyword evidence="2" id="KW-0648">Protein biosynthesis</keyword>
<comment type="catalytic activity">
    <reaction evidence="2">
        <text>N-terminal N-formyl-L-methionyl-[peptide] + H2O = N-terminal L-methionyl-[peptide] + formate</text>
        <dbReference type="Rhea" id="RHEA:24420"/>
        <dbReference type="Rhea" id="RHEA-COMP:10639"/>
        <dbReference type="Rhea" id="RHEA-COMP:10640"/>
        <dbReference type="ChEBI" id="CHEBI:15377"/>
        <dbReference type="ChEBI" id="CHEBI:15740"/>
        <dbReference type="ChEBI" id="CHEBI:49298"/>
        <dbReference type="ChEBI" id="CHEBI:64731"/>
        <dbReference type="EC" id="3.5.1.88"/>
    </reaction>
</comment>
<evidence type="ECO:0000256" key="1">
    <source>
        <dbReference type="ARBA" id="ARBA00010759"/>
    </source>
</evidence>
<dbReference type="HAMAP" id="MF_00163">
    <property type="entry name" value="Pep_deformylase"/>
    <property type="match status" value="1"/>
</dbReference>
<evidence type="ECO:0000313" key="3">
    <source>
        <dbReference type="EMBL" id="RJL06562.1"/>
    </source>
</evidence>
<keyword evidence="2" id="KW-0378">Hydrolase</keyword>
<dbReference type="SUPFAM" id="SSF56420">
    <property type="entry name" value="Peptide deformylase"/>
    <property type="match status" value="1"/>
</dbReference>
<comment type="caution">
    <text evidence="3">The sequence shown here is derived from an EMBL/GenBank/DDBJ whole genome shotgun (WGS) entry which is preliminary data.</text>
</comment>
<proteinExistence type="inferred from homology"/>
<comment type="similarity">
    <text evidence="1 2">Belongs to the polypeptide deformylase family.</text>
</comment>